<keyword evidence="2" id="KW-1003">Cell membrane</keyword>
<evidence type="ECO:0000313" key="9">
    <source>
        <dbReference type="Proteomes" id="UP001487296"/>
    </source>
</evidence>
<dbReference type="InterPro" id="IPR058130">
    <property type="entry name" value="PEA_transf_C"/>
</dbReference>
<accession>A0ABV1FMQ3</accession>
<evidence type="ECO:0000256" key="3">
    <source>
        <dbReference type="ARBA" id="ARBA00022679"/>
    </source>
</evidence>
<proteinExistence type="predicted"/>
<dbReference type="InterPro" id="IPR040423">
    <property type="entry name" value="PEA_transferase"/>
</dbReference>
<keyword evidence="5" id="KW-1133">Transmembrane helix</keyword>
<dbReference type="InterPro" id="IPR017850">
    <property type="entry name" value="Alkaline_phosphatase_core_sf"/>
</dbReference>
<comment type="subcellular location">
    <subcellularLocation>
        <location evidence="1">Cell membrane</location>
        <topology evidence="1">Multi-pass membrane protein</topology>
    </subcellularLocation>
</comment>
<keyword evidence="4" id="KW-0812">Transmembrane</keyword>
<comment type="caution">
    <text evidence="8">The sequence shown here is derived from an EMBL/GenBank/DDBJ whole genome shotgun (WGS) entry which is preliminary data.</text>
</comment>
<dbReference type="PANTHER" id="PTHR30443:SF2">
    <property type="entry name" value="PHOSPHOETHANOLAMINE TRANSFERASE EPTC"/>
    <property type="match status" value="1"/>
</dbReference>
<evidence type="ECO:0000256" key="6">
    <source>
        <dbReference type="ARBA" id="ARBA00023136"/>
    </source>
</evidence>
<dbReference type="PANTHER" id="PTHR30443">
    <property type="entry name" value="INNER MEMBRANE PROTEIN"/>
    <property type="match status" value="1"/>
</dbReference>
<dbReference type="Gene3D" id="3.40.720.10">
    <property type="entry name" value="Alkaline Phosphatase, subunit A"/>
    <property type="match status" value="1"/>
</dbReference>
<keyword evidence="3 8" id="KW-0808">Transferase</keyword>
<dbReference type="RefSeq" id="WP_215758661.1">
    <property type="nucleotide sequence ID" value="NZ_JAHKBE010000002.1"/>
</dbReference>
<sequence>MKDFEPKTKYYLPIYRLAYSVSENIQQAAICRDLAKSLDKAVVTSRLSSGPHIVLIIGESCNKRHSSLYGYDKLTTPCQQRMYDTGRLAVFSDVVSPWNVTCEAFQSIMTTHCIGMDGTWASQPLFPHLFRLAGYHTEFFSNQYLANTVGFSAFKEEIFMSNARFSHAMFDVRNDSLHRFDDGLIDDYRALTGKSNKPKLSVFHFLGLHFDFSQRYPASRVVFAETDYSRKDLNAEHLKLLADYDNAYRYNDSIIGEIVKMVDQEEAIVVFLSDHGERIFDDNTQEWGRTLEWSAANIRQQYDIPFWIYVTERYKSCHPRMWHDIQDARRRPFMTDAVSHVLLHLAGIQTPWYSPVHDVLSRKYNPQRPRILNRERKYAY</sequence>
<organism evidence="8 9">
    <name type="scientific">Hallella faecis</name>
    <dbReference type="NCBI Taxonomy" id="2841596"/>
    <lineage>
        <taxon>Bacteria</taxon>
        <taxon>Pseudomonadati</taxon>
        <taxon>Bacteroidota</taxon>
        <taxon>Bacteroidia</taxon>
        <taxon>Bacteroidales</taxon>
        <taxon>Prevotellaceae</taxon>
        <taxon>Hallella</taxon>
    </lineage>
</organism>
<dbReference type="GO" id="GO:0016740">
    <property type="term" value="F:transferase activity"/>
    <property type="evidence" value="ECO:0007669"/>
    <property type="project" value="UniProtKB-KW"/>
</dbReference>
<dbReference type="Proteomes" id="UP001487296">
    <property type="component" value="Unassembled WGS sequence"/>
</dbReference>
<dbReference type="SUPFAM" id="SSF53649">
    <property type="entry name" value="Alkaline phosphatase-like"/>
    <property type="match status" value="1"/>
</dbReference>
<keyword evidence="6" id="KW-0472">Membrane</keyword>
<dbReference type="Pfam" id="PF00884">
    <property type="entry name" value="Sulfatase"/>
    <property type="match status" value="1"/>
</dbReference>
<evidence type="ECO:0000259" key="7">
    <source>
        <dbReference type="Pfam" id="PF00884"/>
    </source>
</evidence>
<evidence type="ECO:0000313" key="8">
    <source>
        <dbReference type="EMBL" id="MEQ2485679.1"/>
    </source>
</evidence>
<gene>
    <name evidence="8" type="ORF">AAAT34_01265</name>
</gene>
<protein>
    <submittedName>
        <fullName evidence="8">Phosphoethanolamine transferase</fullName>
    </submittedName>
</protein>
<reference evidence="8 9" key="1">
    <citation type="submission" date="2024-04" db="EMBL/GenBank/DDBJ databases">
        <title>Human intestinal bacterial collection.</title>
        <authorList>
            <person name="Pauvert C."/>
            <person name="Hitch T.C.A."/>
            <person name="Clavel T."/>
        </authorList>
    </citation>
    <scope>NUCLEOTIDE SEQUENCE [LARGE SCALE GENOMIC DNA]</scope>
    <source>
        <strain evidence="8 9">CLA-AA-H145</strain>
    </source>
</reference>
<evidence type="ECO:0000256" key="4">
    <source>
        <dbReference type="ARBA" id="ARBA00022692"/>
    </source>
</evidence>
<name>A0ABV1FMQ3_9BACT</name>
<dbReference type="EMBL" id="JBBNFP010000003">
    <property type="protein sequence ID" value="MEQ2485679.1"/>
    <property type="molecule type" value="Genomic_DNA"/>
</dbReference>
<keyword evidence="9" id="KW-1185">Reference proteome</keyword>
<dbReference type="CDD" id="cd16017">
    <property type="entry name" value="LptA"/>
    <property type="match status" value="1"/>
</dbReference>
<dbReference type="InterPro" id="IPR000917">
    <property type="entry name" value="Sulfatase_N"/>
</dbReference>
<evidence type="ECO:0000256" key="1">
    <source>
        <dbReference type="ARBA" id="ARBA00004651"/>
    </source>
</evidence>
<evidence type="ECO:0000256" key="2">
    <source>
        <dbReference type="ARBA" id="ARBA00022475"/>
    </source>
</evidence>
<evidence type="ECO:0000256" key="5">
    <source>
        <dbReference type="ARBA" id="ARBA00022989"/>
    </source>
</evidence>
<feature type="domain" description="Sulfatase N-terminal" evidence="7">
    <location>
        <begin position="51"/>
        <end position="327"/>
    </location>
</feature>